<keyword evidence="5 8" id="KW-1133">Transmembrane helix</keyword>
<keyword evidence="6 8" id="KW-0472">Membrane</keyword>
<dbReference type="PANTHER" id="PTHR42703:SF1">
    <property type="entry name" value="NA(+)_H(+) ANTIPORTER SUBUNIT D1"/>
    <property type="match status" value="1"/>
</dbReference>
<evidence type="ECO:0000256" key="4">
    <source>
        <dbReference type="ARBA" id="ARBA00022692"/>
    </source>
</evidence>
<comment type="caution">
    <text evidence="10">The sequence shown here is derived from an EMBL/GenBank/DDBJ whole genome shotgun (WGS) entry which is preliminary data.</text>
</comment>
<dbReference type="Proteomes" id="UP001597083">
    <property type="component" value="Unassembled WGS sequence"/>
</dbReference>
<feature type="transmembrane region" description="Helical" evidence="8">
    <location>
        <begin position="80"/>
        <end position="99"/>
    </location>
</feature>
<sequence length="196" mass="20550">LWLIGIGLAYAVTGTLNMADLAARLPDVYGNRALTAAVIFVFVGLAIKMALFPLHAWLPGAYAEAPSAVSTFLSATSTKVAIYTFLRFAFGIFGAALVFERMPITDIGLLLACLAMLIGSALACFQTDLKYLLAWSSVAQIGYIVAGFSLATSDGLTAAYLHIINHAVIKGALFAAAGILLLRFGSTRLSELAGLG</sequence>
<dbReference type="EMBL" id="JBHTIR010001308">
    <property type="protein sequence ID" value="MFD0852390.1"/>
    <property type="molecule type" value="Genomic_DNA"/>
</dbReference>
<protein>
    <submittedName>
        <fullName evidence="10">Proton-conducting transporter membrane subunit</fullName>
    </submittedName>
</protein>
<gene>
    <name evidence="10" type="ORF">ACFQ07_09165</name>
</gene>
<evidence type="ECO:0000256" key="2">
    <source>
        <dbReference type="ARBA" id="ARBA00005346"/>
    </source>
</evidence>
<feature type="non-terminal residue" evidence="10">
    <location>
        <position position="1"/>
    </location>
</feature>
<evidence type="ECO:0000256" key="8">
    <source>
        <dbReference type="SAM" id="Phobius"/>
    </source>
</evidence>
<keyword evidence="4 7" id="KW-0812">Transmembrane</keyword>
<evidence type="ECO:0000256" key="5">
    <source>
        <dbReference type="ARBA" id="ARBA00022989"/>
    </source>
</evidence>
<name>A0ABW3CEP0_9ACTN</name>
<dbReference type="InterPro" id="IPR003918">
    <property type="entry name" value="NADH_UbQ_OxRdtase"/>
</dbReference>
<feature type="transmembrane region" description="Helical" evidence="8">
    <location>
        <begin position="105"/>
        <end position="125"/>
    </location>
</feature>
<proteinExistence type="inferred from homology"/>
<feature type="non-terminal residue" evidence="10">
    <location>
        <position position="196"/>
    </location>
</feature>
<dbReference type="PANTHER" id="PTHR42703">
    <property type="entry name" value="NADH DEHYDROGENASE"/>
    <property type="match status" value="1"/>
</dbReference>
<evidence type="ECO:0000256" key="1">
    <source>
        <dbReference type="ARBA" id="ARBA00004651"/>
    </source>
</evidence>
<evidence type="ECO:0000256" key="6">
    <source>
        <dbReference type="ARBA" id="ARBA00023136"/>
    </source>
</evidence>
<evidence type="ECO:0000313" key="11">
    <source>
        <dbReference type="Proteomes" id="UP001597083"/>
    </source>
</evidence>
<feature type="transmembrane region" description="Helical" evidence="8">
    <location>
        <begin position="132"/>
        <end position="151"/>
    </location>
</feature>
<accession>A0ABW3CEP0</accession>
<keyword evidence="3" id="KW-1003">Cell membrane</keyword>
<organism evidence="10 11">
    <name type="scientific">Actinomadura adrarensis</name>
    <dbReference type="NCBI Taxonomy" id="1819600"/>
    <lineage>
        <taxon>Bacteria</taxon>
        <taxon>Bacillati</taxon>
        <taxon>Actinomycetota</taxon>
        <taxon>Actinomycetes</taxon>
        <taxon>Streptosporangiales</taxon>
        <taxon>Thermomonosporaceae</taxon>
        <taxon>Actinomadura</taxon>
    </lineage>
</organism>
<keyword evidence="11" id="KW-1185">Reference proteome</keyword>
<feature type="transmembrane region" description="Helical" evidence="8">
    <location>
        <begin position="34"/>
        <end position="59"/>
    </location>
</feature>
<comment type="subcellular location">
    <subcellularLocation>
        <location evidence="1">Cell membrane</location>
        <topology evidence="1">Multi-pass membrane protein</topology>
    </subcellularLocation>
    <subcellularLocation>
        <location evidence="7">Membrane</location>
        <topology evidence="7">Multi-pass membrane protein</topology>
    </subcellularLocation>
</comment>
<evidence type="ECO:0000313" key="10">
    <source>
        <dbReference type="EMBL" id="MFD0852390.1"/>
    </source>
</evidence>
<comment type="similarity">
    <text evidence="2">Belongs to the CPA3 antiporters (TC 2.A.63) subunit D family.</text>
</comment>
<feature type="transmembrane region" description="Helical" evidence="8">
    <location>
        <begin position="163"/>
        <end position="182"/>
    </location>
</feature>
<dbReference type="InterPro" id="IPR050586">
    <property type="entry name" value="CPA3_Na-H_Antiporter_D"/>
</dbReference>
<dbReference type="Pfam" id="PF00361">
    <property type="entry name" value="Proton_antipo_M"/>
    <property type="match status" value="1"/>
</dbReference>
<dbReference type="InterPro" id="IPR001750">
    <property type="entry name" value="ND/Mrp_TM"/>
</dbReference>
<dbReference type="PRINTS" id="PR01437">
    <property type="entry name" value="NUOXDRDTASE4"/>
</dbReference>
<reference evidence="11" key="1">
    <citation type="journal article" date="2019" name="Int. J. Syst. Evol. Microbiol.">
        <title>The Global Catalogue of Microorganisms (GCM) 10K type strain sequencing project: providing services to taxonomists for standard genome sequencing and annotation.</title>
        <authorList>
            <consortium name="The Broad Institute Genomics Platform"/>
            <consortium name="The Broad Institute Genome Sequencing Center for Infectious Disease"/>
            <person name="Wu L."/>
            <person name="Ma J."/>
        </authorList>
    </citation>
    <scope>NUCLEOTIDE SEQUENCE [LARGE SCALE GENOMIC DNA]</scope>
    <source>
        <strain evidence="11">JCM 31696</strain>
    </source>
</reference>
<evidence type="ECO:0000256" key="3">
    <source>
        <dbReference type="ARBA" id="ARBA00022475"/>
    </source>
</evidence>
<feature type="domain" description="NADH:quinone oxidoreductase/Mrp antiporter transmembrane" evidence="9">
    <location>
        <begin position="3"/>
        <end position="188"/>
    </location>
</feature>
<evidence type="ECO:0000256" key="7">
    <source>
        <dbReference type="RuleBase" id="RU000320"/>
    </source>
</evidence>
<evidence type="ECO:0000259" key="9">
    <source>
        <dbReference type="Pfam" id="PF00361"/>
    </source>
</evidence>